<feature type="region of interest" description="Disordered" evidence="1">
    <location>
        <begin position="66"/>
        <end position="126"/>
    </location>
</feature>
<reference evidence="2 3" key="1">
    <citation type="journal article" date="2024" name="Microbiol. Resour. Announc.">
        <title>Genome annotations for the ascomycete fungi Trichoderma harzianum, Trichoderma aggressivum, and Purpureocillium lilacinum.</title>
        <authorList>
            <person name="Beijen E.P.W."/>
            <person name="Ohm R.A."/>
        </authorList>
    </citation>
    <scope>NUCLEOTIDE SEQUENCE [LARGE SCALE GENOMIC DNA]</scope>
    <source>
        <strain evidence="2 3">CBS 150709</strain>
    </source>
</reference>
<feature type="region of interest" description="Disordered" evidence="1">
    <location>
        <begin position="1"/>
        <end position="26"/>
    </location>
</feature>
<gene>
    <name evidence="2" type="ORF">Purlil1_12361</name>
</gene>
<proteinExistence type="predicted"/>
<sequence length="247" mass="25953">MSVAANNERALPQHSKGPQRSHGSGCGIAAVGSLVAITEHSQKRQGWEGGQQTLATPFRAGVTQISQNAARTGRSRGVTGGTPNGMAASYSRTRPEVDEAVGLPGGIPQQNAARTGRSGGDWRHPEWIGRIPQQTRPELDRAEDSASIVKPPNVTPPSPGANWTCCRGQYDPATAVATANCANDFTVVNNFLCSAKYVSAVIKSAFLCGVSPFVAGDVRKMLSLPRAALGALPMTLTMHTNVYSMGE</sequence>
<evidence type="ECO:0000313" key="3">
    <source>
        <dbReference type="Proteomes" id="UP001287286"/>
    </source>
</evidence>
<accession>A0ABR0BGZ8</accession>
<protein>
    <submittedName>
        <fullName evidence="2">Uncharacterized protein</fullName>
    </submittedName>
</protein>
<name>A0ABR0BGZ8_PURLI</name>
<evidence type="ECO:0000256" key="1">
    <source>
        <dbReference type="SAM" id="MobiDB-lite"/>
    </source>
</evidence>
<dbReference type="EMBL" id="JAWRVI010000100">
    <property type="protein sequence ID" value="KAK4077277.1"/>
    <property type="molecule type" value="Genomic_DNA"/>
</dbReference>
<dbReference type="Proteomes" id="UP001287286">
    <property type="component" value="Unassembled WGS sequence"/>
</dbReference>
<comment type="caution">
    <text evidence="2">The sequence shown here is derived from an EMBL/GenBank/DDBJ whole genome shotgun (WGS) entry which is preliminary data.</text>
</comment>
<keyword evidence="3" id="KW-1185">Reference proteome</keyword>
<evidence type="ECO:0000313" key="2">
    <source>
        <dbReference type="EMBL" id="KAK4077277.1"/>
    </source>
</evidence>
<organism evidence="2 3">
    <name type="scientific">Purpureocillium lilacinum</name>
    <name type="common">Paecilomyces lilacinus</name>
    <dbReference type="NCBI Taxonomy" id="33203"/>
    <lineage>
        <taxon>Eukaryota</taxon>
        <taxon>Fungi</taxon>
        <taxon>Dikarya</taxon>
        <taxon>Ascomycota</taxon>
        <taxon>Pezizomycotina</taxon>
        <taxon>Sordariomycetes</taxon>
        <taxon>Hypocreomycetidae</taxon>
        <taxon>Hypocreales</taxon>
        <taxon>Ophiocordycipitaceae</taxon>
        <taxon>Purpureocillium</taxon>
    </lineage>
</organism>